<dbReference type="EMBL" id="JBGBPQ010000001">
    <property type="protein sequence ID" value="KAL1529050.1"/>
    <property type="molecule type" value="Genomic_DNA"/>
</dbReference>
<dbReference type="InterPro" id="IPR035896">
    <property type="entry name" value="AN1-like_Znf"/>
</dbReference>
<keyword evidence="3" id="KW-1185">Reference proteome</keyword>
<dbReference type="Gene3D" id="4.10.1110.10">
    <property type="entry name" value="AN1-like Zinc finger"/>
    <property type="match status" value="1"/>
</dbReference>
<dbReference type="AlphaFoldDB" id="A0AB34K465"/>
<dbReference type="SUPFAM" id="SSF118310">
    <property type="entry name" value="AN1-like Zinc finger"/>
    <property type="match status" value="1"/>
</dbReference>
<organism evidence="2 3">
    <name type="scientific">Prymnesium parvum</name>
    <name type="common">Toxic golden alga</name>
    <dbReference type="NCBI Taxonomy" id="97485"/>
    <lineage>
        <taxon>Eukaryota</taxon>
        <taxon>Haptista</taxon>
        <taxon>Haptophyta</taxon>
        <taxon>Prymnesiophyceae</taxon>
        <taxon>Prymnesiales</taxon>
        <taxon>Prymnesiaceae</taxon>
        <taxon>Prymnesium</taxon>
    </lineage>
</organism>
<comment type="caution">
    <text evidence="2">The sequence shown here is derived from an EMBL/GenBank/DDBJ whole genome shotgun (WGS) entry which is preliminary data.</text>
</comment>
<protein>
    <recommendedName>
        <fullName evidence="1">Ubiquitin-like domain-containing protein</fullName>
    </recommendedName>
</protein>
<gene>
    <name evidence="2" type="ORF">AB1Y20_000013</name>
</gene>
<dbReference type="SUPFAM" id="SSF54236">
    <property type="entry name" value="Ubiquitin-like"/>
    <property type="match status" value="1"/>
</dbReference>
<dbReference type="Proteomes" id="UP001515480">
    <property type="component" value="Unassembled WGS sequence"/>
</dbReference>
<dbReference type="PANTHER" id="PTHR10634:SF98">
    <property type="entry name" value="ZINC FINGER A20 AND AN1 DOMAIN-CONTAINING STRESS-ASSOCIATED PROTEIN 3"/>
    <property type="match status" value="1"/>
</dbReference>
<dbReference type="InterPro" id="IPR029071">
    <property type="entry name" value="Ubiquitin-like_domsf"/>
</dbReference>
<dbReference type="InterPro" id="IPR000626">
    <property type="entry name" value="Ubiquitin-like_dom"/>
</dbReference>
<evidence type="ECO:0000259" key="1">
    <source>
        <dbReference type="PROSITE" id="PS50053"/>
    </source>
</evidence>
<dbReference type="PANTHER" id="PTHR10634">
    <property type="entry name" value="AN1-TYPE ZINC FINGER PROTEIN"/>
    <property type="match status" value="1"/>
</dbReference>
<dbReference type="CDD" id="cd17039">
    <property type="entry name" value="Ubl_ubiquitin_like"/>
    <property type="match status" value="1"/>
</dbReference>
<proteinExistence type="predicted"/>
<feature type="domain" description="Ubiquitin-like" evidence="1">
    <location>
        <begin position="8"/>
        <end position="62"/>
    </location>
</feature>
<accession>A0AB34K465</accession>
<dbReference type="PROSITE" id="PS50053">
    <property type="entry name" value="UBIQUITIN_2"/>
    <property type="match status" value="1"/>
</dbReference>
<evidence type="ECO:0000313" key="3">
    <source>
        <dbReference type="Proteomes" id="UP001515480"/>
    </source>
</evidence>
<dbReference type="InterPro" id="IPR050652">
    <property type="entry name" value="AN1_A20_ZnFinger"/>
</dbReference>
<name>A0AB34K465_PRYPA</name>
<evidence type="ECO:0000313" key="2">
    <source>
        <dbReference type="EMBL" id="KAL1529050.1"/>
    </source>
</evidence>
<sequence length="389" mass="41071">MSLLPSAARFTVRHAAHTHAFDAGMSVIDCKRQLEKLTSVPASSIRLIKQGKILADDAVIHEGKLMMVRGTANPSTPASSPPASPSTVTVTLRDPVRGVLLRDVKLHRETPIAEAVALAARALHLPTSIREWALFWSAGKLLLRSDLALADYVGLTDGTELFVVPLLPPGETPPPAVLRCGEAELSEAVLGCVLAPPPEKEAAAPKQACCGVPEQMRAGLLSSPRQIDLRQLDLKLLVGAPLAPLAPLEGEEAREALEERCAQLCGSLEAEAKRAARKAKSPRRASQSEFSGLAKGFLAAPRGKRRAAAAKARAVAAAEPSDGRPRCKACACRLGAAASLGGQCKCGGSYCAAHMHSHACSFDHRAWHKRKLAAENVKVVSSKLPQGSL</sequence>
<reference evidence="2 3" key="1">
    <citation type="journal article" date="2024" name="Science">
        <title>Giant polyketide synthase enzymes in the biosynthesis of giant marine polyether toxins.</title>
        <authorList>
            <person name="Fallon T.R."/>
            <person name="Shende V.V."/>
            <person name="Wierzbicki I.H."/>
            <person name="Pendleton A.L."/>
            <person name="Watervoot N.F."/>
            <person name="Auber R.P."/>
            <person name="Gonzalez D.J."/>
            <person name="Wisecaver J.H."/>
            <person name="Moore B.S."/>
        </authorList>
    </citation>
    <scope>NUCLEOTIDE SEQUENCE [LARGE SCALE GENOMIC DNA]</scope>
    <source>
        <strain evidence="2 3">12B1</strain>
    </source>
</reference>